<sequence>MWKNSGWLAALCLVCLLESVQAAGWLGHLESRVQADNHYGEHDQFIQHWGEFSYEHNDNLQLGIAAAARVGIAGIEGQLQQAWLRKTWPHRKYSLLAGRFEQADLSGFYALDGARLEHQREQWSWRAYAGVRRQIEYFVAQTEKPDEPSHALLGLETEYKHKRLSARLGFEHHATNPSGDLFNLDINRQFDKLHLSTAASLDVHHHQIEHFLIRAQSAMDWSERPVHFTFSYETYQPLNPLLSFRQRFYRLYARGRQSGLSARAQYKTQKDDLWRVEGRKLWRDFGDSGYAVSIDWQSHKPQRWQSRLDCLTLADEKAINWFVALEKPLSSRHLATFSSVIQWKHSQLLKPNWATGASVNLKYKYQRDMFINFFAEYIAQTQMDNQYQLGIQIQYDFYAKRYRP</sequence>
<keyword evidence="3" id="KW-1185">Reference proteome</keyword>
<name>A0A1H6FEU7_9GAMM</name>
<feature type="chain" id="PRO_5014815738" evidence="1">
    <location>
        <begin position="23"/>
        <end position="404"/>
    </location>
</feature>
<dbReference type="OrthoDB" id="7065134at2"/>
<dbReference type="EMBL" id="FMSV02000542">
    <property type="protein sequence ID" value="SEH07941.1"/>
    <property type="molecule type" value="Genomic_DNA"/>
</dbReference>
<gene>
    <name evidence="2" type="ORF">MBHS_03828</name>
</gene>
<proteinExistence type="predicted"/>
<dbReference type="Proteomes" id="UP000236724">
    <property type="component" value="Unassembled WGS sequence"/>
</dbReference>
<evidence type="ECO:0000313" key="2">
    <source>
        <dbReference type="EMBL" id="SEH07941.1"/>
    </source>
</evidence>
<protein>
    <submittedName>
        <fullName evidence="2">Uncharacterized protein</fullName>
    </submittedName>
</protein>
<keyword evidence="1" id="KW-0732">Signal</keyword>
<organism evidence="2 3">
    <name type="scientific">Candidatus Venteria ishoeyi</name>
    <dbReference type="NCBI Taxonomy" id="1899563"/>
    <lineage>
        <taxon>Bacteria</taxon>
        <taxon>Pseudomonadati</taxon>
        <taxon>Pseudomonadota</taxon>
        <taxon>Gammaproteobacteria</taxon>
        <taxon>Thiotrichales</taxon>
        <taxon>Thiotrichaceae</taxon>
        <taxon>Venteria</taxon>
    </lineage>
</organism>
<dbReference type="AlphaFoldDB" id="A0A1H6FEU7"/>
<evidence type="ECO:0000256" key="1">
    <source>
        <dbReference type="SAM" id="SignalP"/>
    </source>
</evidence>
<accession>A0A1H6FEU7</accession>
<reference evidence="2 3" key="1">
    <citation type="submission" date="2016-10" db="EMBL/GenBank/DDBJ databases">
        <authorList>
            <person name="de Groot N.N."/>
        </authorList>
    </citation>
    <scope>NUCLEOTIDE SEQUENCE [LARGE SCALE GENOMIC DNA]</scope>
    <source>
        <strain evidence="2">MBHS1</strain>
    </source>
</reference>
<feature type="signal peptide" evidence="1">
    <location>
        <begin position="1"/>
        <end position="22"/>
    </location>
</feature>
<evidence type="ECO:0000313" key="3">
    <source>
        <dbReference type="Proteomes" id="UP000236724"/>
    </source>
</evidence>
<dbReference type="RefSeq" id="WP_103921534.1">
    <property type="nucleotide sequence ID" value="NZ_FMSV02000542.1"/>
</dbReference>